<proteinExistence type="predicted"/>
<feature type="transmembrane region" description="Helical" evidence="6">
    <location>
        <begin position="634"/>
        <end position="654"/>
    </location>
</feature>
<dbReference type="PANTHER" id="PTHR45902:SF5">
    <property type="entry name" value="G-PROTEIN COUPLED RECEPTORS FAMILY 2 PROFILE 2 DOMAIN-CONTAINING PROTEIN"/>
    <property type="match status" value="1"/>
</dbReference>
<evidence type="ECO:0000256" key="6">
    <source>
        <dbReference type="SAM" id="Phobius"/>
    </source>
</evidence>
<dbReference type="OrthoDB" id="6134459at2759"/>
<keyword evidence="8" id="KW-1185">Reference proteome</keyword>
<dbReference type="Proteomes" id="UP000515158">
    <property type="component" value="Unplaced"/>
</dbReference>
<feature type="transmembrane region" description="Helical" evidence="6">
    <location>
        <begin position="761"/>
        <end position="781"/>
    </location>
</feature>
<feature type="compositionally biased region" description="Gly residues" evidence="5">
    <location>
        <begin position="880"/>
        <end position="892"/>
    </location>
</feature>
<gene>
    <name evidence="9" type="primary">LOC117651838</name>
</gene>
<dbReference type="InterPro" id="IPR017981">
    <property type="entry name" value="GPCR_2-like_7TM"/>
</dbReference>
<evidence type="ECO:0000256" key="3">
    <source>
        <dbReference type="ARBA" id="ARBA00022989"/>
    </source>
</evidence>
<feature type="compositionally biased region" description="Low complexity" evidence="5">
    <location>
        <begin position="838"/>
        <end position="858"/>
    </location>
</feature>
<dbReference type="InterPro" id="IPR053231">
    <property type="entry name" value="GPCR_LN-TM7"/>
</dbReference>
<evidence type="ECO:0000256" key="5">
    <source>
        <dbReference type="SAM" id="MobiDB-lite"/>
    </source>
</evidence>
<feature type="region of interest" description="Disordered" evidence="5">
    <location>
        <begin position="238"/>
        <end position="258"/>
    </location>
</feature>
<evidence type="ECO:0000259" key="7">
    <source>
        <dbReference type="PROSITE" id="PS50261"/>
    </source>
</evidence>
<comment type="subcellular location">
    <subcellularLocation>
        <location evidence="1">Membrane</location>
        <topology evidence="1">Multi-pass membrane protein</topology>
    </subcellularLocation>
</comment>
<feature type="compositionally biased region" description="Low complexity" evidence="5">
    <location>
        <begin position="9"/>
        <end position="21"/>
    </location>
</feature>
<feature type="transmembrane region" description="Helical" evidence="6">
    <location>
        <begin position="736"/>
        <end position="755"/>
    </location>
</feature>
<feature type="region of interest" description="Disordered" evidence="5">
    <location>
        <begin position="1"/>
        <end position="21"/>
    </location>
</feature>
<keyword evidence="3 6" id="KW-1133">Transmembrane helix</keyword>
<evidence type="ECO:0000313" key="9">
    <source>
        <dbReference type="RefSeq" id="XP_034252138.1"/>
    </source>
</evidence>
<evidence type="ECO:0000256" key="1">
    <source>
        <dbReference type="ARBA" id="ARBA00004141"/>
    </source>
</evidence>
<reference evidence="9" key="1">
    <citation type="submission" date="2025-08" db="UniProtKB">
        <authorList>
            <consortium name="RefSeq"/>
        </authorList>
    </citation>
    <scope>IDENTIFICATION</scope>
    <source>
        <tissue evidence="9">Total insect</tissue>
    </source>
</reference>
<dbReference type="SUPFAM" id="SSF81321">
    <property type="entry name" value="Family A G protein-coupled receptor-like"/>
    <property type="match status" value="1"/>
</dbReference>
<sequence>MIPREGPRGRAGPQRGPQRGPRGVALPLTAALCAALLGLAAANPLGISHWDLEGANETCDGRSSCETPKGRGRAAASRVGDDLDWRERNCFCDALCAQYGDCCVDSPHYAAAQQRRSGAVFSCVDLRQFGGIYMKSSCPPGWEDADVRKNCEMGDDQADPVSSMPVTSHSSGFTYRNAFCALCHGDMDGTKGRVDVWNPRLECPSVYKASVDDYSRGLEWHADIKSWVMAVPVRTPRTAANASTNSSSTTSATTHAHAMAHAGPEGNATHHFHVCHVDPVLPDTSEHLVRRCQADTVRACAPNWTNQEVRSRCEAYTAYVYLDKTPYRNAHCAICNNIGLHFLQCQKAPTRSFHNKEFSPTAFAVLFDLNDSDGINVGVVTACPSSQLYDPFFRMCRSVLCPASGPLVTAMSANGNCVNGTRPSHLVPARPIPVTINGDSTTPRGDRDHYQHDNVHQERSFDSCPKFLLEPFEFELSADRQNATVLAYRRTFQRGEFRVTEDGKLEICIVEGPQLVDKFGPYMGYVTLVGLGVSIVFLLLHLLAFALVPELRNLSGKNLASLCVSLLVAYVSFIAGQLMGPENGAGCLVAAVLTFYSFLASFSWMLTMALDVWRTLRLATCELRVSAGKQWRKFVLYSVWTWLMPAAIVCASLFTDAAAPGTVDDQYRPGFGLRSCWFGSRKALLVFFAAPLAVIMALNVLLFASSALMIVRTAPALRYAPPPPGGTSGTRRDFRLYFRLAIVMGLTWVVGLIAGTLDIDALWYAFVALNTLQGLFIFLAFTCTEKVVRGLGEALPCACLAALCRVMGRAKRGLTGSSEKGVIRPPSFSWSGSGGSGASNDSTHKSALGSSSESSSPSHHGLHATNGVNGHNGQSLSKGHGNGHGNGLNGHGHNGHALNGLNSVRHAGHRHHHATSDTLY</sequence>
<feature type="domain" description="G-protein coupled receptors family 2 profile 2" evidence="7">
    <location>
        <begin position="523"/>
        <end position="785"/>
    </location>
</feature>
<protein>
    <submittedName>
        <fullName evidence="9">Uncharacterized protein LOC117651838</fullName>
    </submittedName>
</protein>
<dbReference type="GO" id="GO:0007166">
    <property type="term" value="P:cell surface receptor signaling pathway"/>
    <property type="evidence" value="ECO:0007669"/>
    <property type="project" value="InterPro"/>
</dbReference>
<keyword evidence="2 6" id="KW-0812">Transmembrane</keyword>
<feature type="transmembrane region" description="Helical" evidence="6">
    <location>
        <begin position="559"/>
        <end position="576"/>
    </location>
</feature>
<dbReference type="PANTHER" id="PTHR45902">
    <property type="entry name" value="LATROPHILIN RECEPTOR-LIKE PROTEIN A"/>
    <property type="match status" value="1"/>
</dbReference>
<feature type="region of interest" description="Disordered" evidence="5">
    <location>
        <begin position="825"/>
        <end position="901"/>
    </location>
</feature>
<dbReference type="Pfam" id="PF00002">
    <property type="entry name" value="7tm_2"/>
    <property type="match status" value="1"/>
</dbReference>
<dbReference type="PROSITE" id="PS50261">
    <property type="entry name" value="G_PROTEIN_RECEP_F2_4"/>
    <property type="match status" value="1"/>
</dbReference>
<dbReference type="GO" id="GO:0004930">
    <property type="term" value="F:G protein-coupled receptor activity"/>
    <property type="evidence" value="ECO:0007669"/>
    <property type="project" value="InterPro"/>
</dbReference>
<dbReference type="SUPFAM" id="SSF90188">
    <property type="entry name" value="Somatomedin B domain"/>
    <property type="match status" value="1"/>
</dbReference>
<feature type="compositionally biased region" description="Polar residues" evidence="5">
    <location>
        <begin position="866"/>
        <end position="877"/>
    </location>
</feature>
<dbReference type="InParanoid" id="A0A6P9A2T5"/>
<dbReference type="GeneID" id="117651838"/>
<feature type="region of interest" description="Disordered" evidence="5">
    <location>
        <begin position="59"/>
        <end position="78"/>
    </location>
</feature>
<evidence type="ECO:0000256" key="4">
    <source>
        <dbReference type="ARBA" id="ARBA00023136"/>
    </source>
</evidence>
<accession>A0A6P9A2T5</accession>
<dbReference type="InterPro" id="IPR000832">
    <property type="entry name" value="GPCR_2_secretin-like"/>
</dbReference>
<feature type="transmembrane region" description="Helical" evidence="6">
    <location>
        <begin position="683"/>
        <end position="711"/>
    </location>
</feature>
<dbReference type="InterPro" id="IPR036024">
    <property type="entry name" value="Somatomedin_B-like_dom_sf"/>
</dbReference>
<feature type="transmembrane region" description="Helical" evidence="6">
    <location>
        <begin position="588"/>
        <end position="613"/>
    </location>
</feature>
<dbReference type="KEGG" id="tpal:117651838"/>
<dbReference type="GO" id="GO:0016020">
    <property type="term" value="C:membrane"/>
    <property type="evidence" value="ECO:0007669"/>
    <property type="project" value="UniProtKB-SubCell"/>
</dbReference>
<dbReference type="RefSeq" id="XP_034252138.1">
    <property type="nucleotide sequence ID" value="XM_034396247.1"/>
</dbReference>
<keyword evidence="4 6" id="KW-0472">Membrane</keyword>
<dbReference type="CDD" id="cd15039">
    <property type="entry name" value="7tmB3_Methuselah-like"/>
    <property type="match status" value="1"/>
</dbReference>
<dbReference type="Gene3D" id="1.20.1070.10">
    <property type="entry name" value="Rhodopsin 7-helix transmembrane proteins"/>
    <property type="match status" value="1"/>
</dbReference>
<name>A0A6P9A2T5_THRPL</name>
<evidence type="ECO:0000256" key="2">
    <source>
        <dbReference type="ARBA" id="ARBA00022692"/>
    </source>
</evidence>
<evidence type="ECO:0000313" key="8">
    <source>
        <dbReference type="Proteomes" id="UP000515158"/>
    </source>
</evidence>
<dbReference type="AlphaFoldDB" id="A0A6P9A2T5"/>
<feature type="transmembrane region" description="Helical" evidence="6">
    <location>
        <begin position="522"/>
        <end position="547"/>
    </location>
</feature>
<organism evidence="9">
    <name type="scientific">Thrips palmi</name>
    <name type="common">Melon thrips</name>
    <dbReference type="NCBI Taxonomy" id="161013"/>
    <lineage>
        <taxon>Eukaryota</taxon>
        <taxon>Metazoa</taxon>
        <taxon>Ecdysozoa</taxon>
        <taxon>Arthropoda</taxon>
        <taxon>Hexapoda</taxon>
        <taxon>Insecta</taxon>
        <taxon>Pterygota</taxon>
        <taxon>Neoptera</taxon>
        <taxon>Paraneoptera</taxon>
        <taxon>Thysanoptera</taxon>
        <taxon>Terebrantia</taxon>
        <taxon>Thripoidea</taxon>
        <taxon>Thripidae</taxon>
        <taxon>Thrips</taxon>
    </lineage>
</organism>